<name>A0A161VYK7_9BACI</name>
<accession>A0A223E8S8</accession>
<dbReference type="Proteomes" id="UP000214606">
    <property type="component" value="Chromosome"/>
</dbReference>
<sequence>MLLSLTFLLLPKKFFLKIEGELRDALVNLEEAVVLIRHSTFSSHLFPFRQQAGCQKRGYFLESSLEEIYAKRTNLLLIFVKSFA</sequence>
<dbReference type="AlphaFoldDB" id="A0A161VYK7"/>
<evidence type="ECO:0000313" key="2">
    <source>
        <dbReference type="Proteomes" id="UP000214606"/>
    </source>
</evidence>
<dbReference type="EMBL" id="CP017703">
    <property type="protein sequence ID" value="ASS91664.1"/>
    <property type="molecule type" value="Genomic_DNA"/>
</dbReference>
<gene>
    <name evidence="1" type="ORF">AP3564_16750</name>
</gene>
<evidence type="ECO:0000313" key="1">
    <source>
        <dbReference type="EMBL" id="ASS91664.1"/>
    </source>
</evidence>
<dbReference type="KEGG" id="apak:AP3564_16750"/>
<proteinExistence type="predicted"/>
<protein>
    <submittedName>
        <fullName evidence="1">Uncharacterized protein</fullName>
    </submittedName>
</protein>
<accession>A0A161VYK7</accession>
<reference evidence="1 2" key="1">
    <citation type="submission" date="2016-10" db="EMBL/GenBank/DDBJ databases">
        <title>The whole genome sequencing and assembly of Aeribacillus pallidus KCTC3564 strain.</title>
        <authorList>
            <person name="Lee Y.-J."/>
            <person name="Park M.-K."/>
            <person name="Yi H."/>
            <person name="Bahn Y.-S."/>
            <person name="Kim J.F."/>
            <person name="Lee D.-W."/>
        </authorList>
    </citation>
    <scope>NUCLEOTIDE SEQUENCE [LARGE SCALE GENOMIC DNA]</scope>
    <source>
        <strain evidence="1 2">KCTC3564</strain>
    </source>
</reference>
<organism evidence="1 2">
    <name type="scientific">Aeribacillus pallidus</name>
    <dbReference type="NCBI Taxonomy" id="33936"/>
    <lineage>
        <taxon>Bacteria</taxon>
        <taxon>Bacillati</taxon>
        <taxon>Bacillota</taxon>
        <taxon>Bacilli</taxon>
        <taxon>Bacillales</taxon>
        <taxon>Bacillaceae</taxon>
        <taxon>Aeribacillus</taxon>
    </lineage>
</organism>